<reference evidence="2 3" key="1">
    <citation type="submission" date="2015-09" db="EMBL/GenBank/DDBJ databases">
        <authorList>
            <consortium name="Pathogen Informatics"/>
        </authorList>
    </citation>
    <scope>NUCLEOTIDE SEQUENCE [LARGE SCALE GENOMIC DNA]</scope>
    <source>
        <strain evidence="2 3">2789STDY5608866</strain>
    </source>
</reference>
<dbReference type="GO" id="GO:0005524">
    <property type="term" value="F:ATP binding"/>
    <property type="evidence" value="ECO:0007669"/>
    <property type="project" value="InterPro"/>
</dbReference>
<proteinExistence type="predicted"/>
<dbReference type="GO" id="GO:0016887">
    <property type="term" value="F:ATP hydrolysis activity"/>
    <property type="evidence" value="ECO:0007669"/>
    <property type="project" value="InterPro"/>
</dbReference>
<dbReference type="Gene3D" id="3.40.50.300">
    <property type="entry name" value="P-loop containing nucleotide triphosphate hydrolases"/>
    <property type="match status" value="2"/>
</dbReference>
<dbReference type="PANTHER" id="PTHR40396:SF1">
    <property type="entry name" value="ATPASE AAA-TYPE CORE DOMAIN-CONTAINING PROTEIN"/>
    <property type="match status" value="1"/>
</dbReference>
<protein>
    <submittedName>
        <fullName evidence="2">DNA replication and repair protein recF</fullName>
    </submittedName>
</protein>
<sequence length="463" mass="52635">MGNIVVRLSSLTLKNIKNVKNGIIIMPLANERIFECNRAEILGIYGQNGSGKTAIVDALYFLQGIITGEELDQRIIDYIDTDSTNAEINAEFKIFGDNVLYEVGYHIIFSKIDDGVIIEREYLNCAINKDGNRTNKNVFMDYQRTQTDVVFKPLKRVEELVGKDKNVKMDLIVARKIAEKSNCSYIFGKDSREIFFKKNSEFKNYSIVIHALFDFALKDLFVIRSSHSGLISANFLLPMAFRIEKEKTGMKGDFAVPLMEPVILDIKKKDILNEIVDQINTVLYTIIPGMSIEIKDYGKQAMDSGEEGWKVELMSNREGKRTIPIRMESEGIIKIVSILNVLIQAFGNSSICLVIDELDAGIFEYMLGELLDIFNKSAKGQLIFTSHNLRALEMLDKDSIMFSTANPNNRYIHMKNVKGSNNLRSMYIRSITLGGQEEKIYEETDSLKIARAFRKAGRRLRSE</sequence>
<feature type="domain" description="ATPase AAA-type core" evidence="1">
    <location>
        <begin position="42"/>
        <end position="390"/>
    </location>
</feature>
<dbReference type="InterPro" id="IPR027417">
    <property type="entry name" value="P-loop_NTPase"/>
</dbReference>
<dbReference type="GO" id="GO:0003676">
    <property type="term" value="F:nucleic acid binding"/>
    <property type="evidence" value="ECO:0007669"/>
    <property type="project" value="InterPro"/>
</dbReference>
<evidence type="ECO:0000313" key="2">
    <source>
        <dbReference type="EMBL" id="CUN68627.1"/>
    </source>
</evidence>
<accession>A0A173YYI8</accession>
<dbReference type="AlphaFoldDB" id="A0A173YYI8"/>
<evidence type="ECO:0000313" key="3">
    <source>
        <dbReference type="Proteomes" id="UP000095439"/>
    </source>
</evidence>
<dbReference type="InterPro" id="IPR003959">
    <property type="entry name" value="ATPase_AAA_core"/>
</dbReference>
<dbReference type="Proteomes" id="UP000095439">
    <property type="component" value="Unassembled WGS sequence"/>
</dbReference>
<dbReference type="InterPro" id="IPR017964">
    <property type="entry name" value="DNA-dir_DNA_pol_B_CS"/>
</dbReference>
<dbReference type="SUPFAM" id="SSF52540">
    <property type="entry name" value="P-loop containing nucleoside triphosphate hydrolases"/>
    <property type="match status" value="1"/>
</dbReference>
<dbReference type="EMBL" id="CYYY01000004">
    <property type="protein sequence ID" value="CUN68627.1"/>
    <property type="molecule type" value="Genomic_DNA"/>
</dbReference>
<dbReference type="Pfam" id="PF13304">
    <property type="entry name" value="AAA_21"/>
    <property type="match status" value="1"/>
</dbReference>
<name>A0A173YYI8_9FIRM</name>
<dbReference type="RefSeq" id="WP_055181145.1">
    <property type="nucleotide sequence ID" value="NZ_CABIWY010000004.1"/>
</dbReference>
<dbReference type="PROSITE" id="PS00116">
    <property type="entry name" value="DNA_POLYMERASE_B"/>
    <property type="match status" value="1"/>
</dbReference>
<dbReference type="PANTHER" id="PTHR40396">
    <property type="entry name" value="ATPASE-LIKE PROTEIN"/>
    <property type="match status" value="1"/>
</dbReference>
<gene>
    <name evidence="2" type="primary">recF_1</name>
    <name evidence="2" type="ORF">ERS852423_01147</name>
</gene>
<organism evidence="2 3">
    <name type="scientific">Dorea longicatena</name>
    <dbReference type="NCBI Taxonomy" id="88431"/>
    <lineage>
        <taxon>Bacteria</taxon>
        <taxon>Bacillati</taxon>
        <taxon>Bacillota</taxon>
        <taxon>Clostridia</taxon>
        <taxon>Lachnospirales</taxon>
        <taxon>Lachnospiraceae</taxon>
        <taxon>Dorea</taxon>
    </lineage>
</organism>
<evidence type="ECO:0000259" key="1">
    <source>
        <dbReference type="Pfam" id="PF13304"/>
    </source>
</evidence>